<dbReference type="GO" id="GO:0003700">
    <property type="term" value="F:DNA-binding transcription factor activity"/>
    <property type="evidence" value="ECO:0007669"/>
    <property type="project" value="InterPro"/>
</dbReference>
<dbReference type="InterPro" id="IPR018060">
    <property type="entry name" value="HTH_AraC"/>
</dbReference>
<dbReference type="PANTHER" id="PTHR46796:SF6">
    <property type="entry name" value="ARAC SUBFAMILY"/>
    <property type="match status" value="1"/>
</dbReference>
<organism evidence="5 6">
    <name type="scientific">Zhengella mangrovi</name>
    <dbReference type="NCBI Taxonomy" id="1982044"/>
    <lineage>
        <taxon>Bacteria</taxon>
        <taxon>Pseudomonadati</taxon>
        <taxon>Pseudomonadota</taxon>
        <taxon>Alphaproteobacteria</taxon>
        <taxon>Hyphomicrobiales</taxon>
        <taxon>Notoacmeibacteraceae</taxon>
        <taxon>Zhengella</taxon>
    </lineage>
</organism>
<evidence type="ECO:0000256" key="2">
    <source>
        <dbReference type="ARBA" id="ARBA00023125"/>
    </source>
</evidence>
<reference evidence="5 6" key="1">
    <citation type="submission" date="2017-10" db="EMBL/GenBank/DDBJ databases">
        <title>Sedimentibacterium mangrovi gen. nov., sp. nov., a novel member of family Phyllobacteriacea isolated from mangrove sediment.</title>
        <authorList>
            <person name="Liao H."/>
            <person name="Tian Y."/>
        </authorList>
    </citation>
    <scope>NUCLEOTIDE SEQUENCE [LARGE SCALE GENOMIC DNA]</scope>
    <source>
        <strain evidence="5 6">X9-2-2</strain>
    </source>
</reference>
<dbReference type="InterPro" id="IPR009057">
    <property type="entry name" value="Homeodomain-like_sf"/>
</dbReference>
<dbReference type="InterPro" id="IPR035418">
    <property type="entry name" value="AraC-bd_2"/>
</dbReference>
<dbReference type="EMBL" id="PDVP01000006">
    <property type="protein sequence ID" value="PHP66778.1"/>
    <property type="molecule type" value="Genomic_DNA"/>
</dbReference>
<dbReference type="PROSITE" id="PS01124">
    <property type="entry name" value="HTH_ARAC_FAMILY_2"/>
    <property type="match status" value="1"/>
</dbReference>
<dbReference type="PANTHER" id="PTHR46796">
    <property type="entry name" value="HTH-TYPE TRANSCRIPTIONAL ACTIVATOR RHAS-RELATED"/>
    <property type="match status" value="1"/>
</dbReference>
<keyword evidence="2" id="KW-0238">DNA-binding</keyword>
<evidence type="ECO:0000313" key="6">
    <source>
        <dbReference type="Proteomes" id="UP000221168"/>
    </source>
</evidence>
<feature type="domain" description="HTH araC/xylS-type" evidence="4">
    <location>
        <begin position="177"/>
        <end position="276"/>
    </location>
</feature>
<dbReference type="AlphaFoldDB" id="A0A2G1QNJ2"/>
<accession>A0A2G1QNJ2</accession>
<dbReference type="Pfam" id="PF14525">
    <property type="entry name" value="AraC_binding_2"/>
    <property type="match status" value="1"/>
</dbReference>
<evidence type="ECO:0000313" key="5">
    <source>
        <dbReference type="EMBL" id="PHP66778.1"/>
    </source>
</evidence>
<protein>
    <recommendedName>
        <fullName evidence="4">HTH araC/xylS-type domain-containing protein</fullName>
    </recommendedName>
</protein>
<gene>
    <name evidence="5" type="ORF">CSC94_11765</name>
</gene>
<comment type="caution">
    <text evidence="5">The sequence shown here is derived from an EMBL/GenBank/DDBJ whole genome shotgun (WGS) entry which is preliminary data.</text>
</comment>
<keyword evidence="3" id="KW-0804">Transcription</keyword>
<dbReference type="InterPro" id="IPR050204">
    <property type="entry name" value="AraC_XylS_family_regulators"/>
</dbReference>
<sequence length="277" mass="30992">MPLPNLPFSGELTQVLHDGARMSRIRSSAGRFQRHNETIKRDSFDGFLFTLMLRGDLRLIQNDKALLARHGEGIIYRHGAPFELEFPDQYWSVALWVPPDLMQHHCPQIAREGAVVVKPETTNGTLALSLVKELCVNAISKETSDTMRLVGATLDVLSTVSSQMLPLDGSSNRWLVDKLSRYVDRNIDDTELNLGRLVDVGGVSARTLNRAFASDGTTPMRWLWDRRLDAAYDALARTRVRNVTEAALAFGFKDGAHFSRAFSRKFGLPPSAVLKRT</sequence>
<dbReference type="Gene3D" id="1.10.10.60">
    <property type="entry name" value="Homeodomain-like"/>
    <property type="match status" value="1"/>
</dbReference>
<evidence type="ECO:0000256" key="1">
    <source>
        <dbReference type="ARBA" id="ARBA00023015"/>
    </source>
</evidence>
<keyword evidence="1" id="KW-0805">Transcription regulation</keyword>
<name>A0A2G1QNJ2_9HYPH</name>
<evidence type="ECO:0000259" key="4">
    <source>
        <dbReference type="PROSITE" id="PS01124"/>
    </source>
</evidence>
<dbReference type="Proteomes" id="UP000221168">
    <property type="component" value="Unassembled WGS sequence"/>
</dbReference>
<dbReference type="Pfam" id="PF12833">
    <property type="entry name" value="HTH_18"/>
    <property type="match status" value="1"/>
</dbReference>
<evidence type="ECO:0000256" key="3">
    <source>
        <dbReference type="ARBA" id="ARBA00023163"/>
    </source>
</evidence>
<keyword evidence="6" id="KW-1185">Reference proteome</keyword>
<proteinExistence type="predicted"/>
<dbReference type="GO" id="GO:0043565">
    <property type="term" value="F:sequence-specific DNA binding"/>
    <property type="evidence" value="ECO:0007669"/>
    <property type="project" value="InterPro"/>
</dbReference>
<dbReference type="SUPFAM" id="SSF46689">
    <property type="entry name" value="Homeodomain-like"/>
    <property type="match status" value="1"/>
</dbReference>
<dbReference type="SMART" id="SM00342">
    <property type="entry name" value="HTH_ARAC"/>
    <property type="match status" value="1"/>
</dbReference>